<dbReference type="InterPro" id="IPR036388">
    <property type="entry name" value="WH-like_DNA-bd_sf"/>
</dbReference>
<dbReference type="PANTHER" id="PTHR30514">
    <property type="entry name" value="GLUCOKINASE"/>
    <property type="match status" value="1"/>
</dbReference>
<dbReference type="InterPro" id="IPR046348">
    <property type="entry name" value="SIS_dom_sf"/>
</dbReference>
<dbReference type="GO" id="GO:0097367">
    <property type="term" value="F:carbohydrate derivative binding"/>
    <property type="evidence" value="ECO:0007669"/>
    <property type="project" value="InterPro"/>
</dbReference>
<dbReference type="AlphaFoldDB" id="A0A926I2C0"/>
<reference evidence="6" key="1">
    <citation type="submission" date="2020-08" db="EMBL/GenBank/DDBJ databases">
        <title>Genome public.</title>
        <authorList>
            <person name="Liu C."/>
            <person name="Sun Q."/>
        </authorList>
    </citation>
    <scope>NUCLEOTIDE SEQUENCE</scope>
    <source>
        <strain evidence="6">NSJ-32</strain>
    </source>
</reference>
<evidence type="ECO:0000256" key="3">
    <source>
        <dbReference type="ARBA" id="ARBA00023163"/>
    </source>
</evidence>
<evidence type="ECO:0000259" key="5">
    <source>
        <dbReference type="PROSITE" id="PS51464"/>
    </source>
</evidence>
<dbReference type="EMBL" id="JACRSQ010000048">
    <property type="protein sequence ID" value="MBC8545134.1"/>
    <property type="molecule type" value="Genomic_DNA"/>
</dbReference>
<dbReference type="Gene3D" id="3.40.50.10490">
    <property type="entry name" value="Glucose-6-phosphate isomerase like protein, domain 1"/>
    <property type="match status" value="1"/>
</dbReference>
<gene>
    <name evidence="6" type="ORF">H8730_16465</name>
</gene>
<dbReference type="InterPro" id="IPR000281">
    <property type="entry name" value="HTH_RpiR"/>
</dbReference>
<dbReference type="GO" id="GO:0003700">
    <property type="term" value="F:DNA-binding transcription factor activity"/>
    <property type="evidence" value="ECO:0007669"/>
    <property type="project" value="InterPro"/>
</dbReference>
<dbReference type="InterPro" id="IPR047640">
    <property type="entry name" value="RpiR-like"/>
</dbReference>
<evidence type="ECO:0000313" key="7">
    <source>
        <dbReference type="Proteomes" id="UP000657006"/>
    </source>
</evidence>
<sequence>MPDTKIISAYIRNIYPQLFSNEKLIAEFILEQPDSFLSLPTAKLAEKMGVSGSSIVRFCQKMGFEGISDFRLALARQHEASAAMAFGGIMPDDTPELVAQKIFSSNIKTLSDTIAMLDTRALHKAVEHLQTARRIELYGLGSSSTLAMDAYLRLIRAGYPAYGVTDPYMMRLSASSLAEDCCVIGISHTGRTRDVIDTMRIAHEAGAFVIGITSHVKTPVTQTCDVVLSIYSDEAYIMTEAVSSRIAHIALLDTLCACLTLQRQDNEEQIRRSNALMDELRF</sequence>
<dbReference type="Pfam" id="PF01380">
    <property type="entry name" value="SIS"/>
    <property type="match status" value="1"/>
</dbReference>
<dbReference type="RefSeq" id="WP_177719213.1">
    <property type="nucleotide sequence ID" value="NZ_JACRSQ010000048.1"/>
</dbReference>
<keyword evidence="3" id="KW-0804">Transcription</keyword>
<organism evidence="6 7">
    <name type="scientific">Bianquea renquensis</name>
    <dbReference type="NCBI Taxonomy" id="2763661"/>
    <lineage>
        <taxon>Bacteria</taxon>
        <taxon>Bacillati</taxon>
        <taxon>Bacillota</taxon>
        <taxon>Clostridia</taxon>
        <taxon>Eubacteriales</taxon>
        <taxon>Bianqueaceae</taxon>
        <taxon>Bianquea</taxon>
    </lineage>
</organism>
<comment type="caution">
    <text evidence="6">The sequence shown here is derived from an EMBL/GenBank/DDBJ whole genome shotgun (WGS) entry which is preliminary data.</text>
</comment>
<dbReference type="GO" id="GO:0003677">
    <property type="term" value="F:DNA binding"/>
    <property type="evidence" value="ECO:0007669"/>
    <property type="project" value="UniProtKB-KW"/>
</dbReference>
<dbReference type="PROSITE" id="PS51464">
    <property type="entry name" value="SIS"/>
    <property type="match status" value="1"/>
</dbReference>
<dbReference type="PROSITE" id="PS51071">
    <property type="entry name" value="HTH_RPIR"/>
    <property type="match status" value="1"/>
</dbReference>
<dbReference type="SUPFAM" id="SSF46689">
    <property type="entry name" value="Homeodomain-like"/>
    <property type="match status" value="1"/>
</dbReference>
<evidence type="ECO:0000256" key="1">
    <source>
        <dbReference type="ARBA" id="ARBA00023015"/>
    </source>
</evidence>
<dbReference type="Gene3D" id="1.10.10.10">
    <property type="entry name" value="Winged helix-like DNA-binding domain superfamily/Winged helix DNA-binding domain"/>
    <property type="match status" value="1"/>
</dbReference>
<name>A0A926I2C0_9FIRM</name>
<dbReference type="InterPro" id="IPR001347">
    <property type="entry name" value="SIS_dom"/>
</dbReference>
<dbReference type="Pfam" id="PF01418">
    <property type="entry name" value="HTH_6"/>
    <property type="match status" value="1"/>
</dbReference>
<dbReference type="InterPro" id="IPR009057">
    <property type="entry name" value="Homeodomain-like_sf"/>
</dbReference>
<accession>A0A926I2C0</accession>
<dbReference type="GO" id="GO:1901135">
    <property type="term" value="P:carbohydrate derivative metabolic process"/>
    <property type="evidence" value="ECO:0007669"/>
    <property type="project" value="InterPro"/>
</dbReference>
<dbReference type="PANTHER" id="PTHR30514:SF1">
    <property type="entry name" value="HTH-TYPE TRANSCRIPTIONAL REGULATOR HEXR-RELATED"/>
    <property type="match status" value="1"/>
</dbReference>
<evidence type="ECO:0000313" key="6">
    <source>
        <dbReference type="EMBL" id="MBC8545134.1"/>
    </source>
</evidence>
<evidence type="ECO:0000256" key="2">
    <source>
        <dbReference type="ARBA" id="ARBA00023125"/>
    </source>
</evidence>
<dbReference type="SUPFAM" id="SSF53697">
    <property type="entry name" value="SIS domain"/>
    <property type="match status" value="1"/>
</dbReference>
<keyword evidence="1" id="KW-0805">Transcription regulation</keyword>
<proteinExistence type="predicted"/>
<evidence type="ECO:0000259" key="4">
    <source>
        <dbReference type="PROSITE" id="PS51071"/>
    </source>
</evidence>
<keyword evidence="7" id="KW-1185">Reference proteome</keyword>
<feature type="domain" description="HTH rpiR-type" evidence="4">
    <location>
        <begin position="5"/>
        <end position="81"/>
    </location>
</feature>
<dbReference type="Proteomes" id="UP000657006">
    <property type="component" value="Unassembled WGS sequence"/>
</dbReference>
<feature type="domain" description="SIS" evidence="5">
    <location>
        <begin position="125"/>
        <end position="265"/>
    </location>
</feature>
<dbReference type="InterPro" id="IPR035472">
    <property type="entry name" value="RpiR-like_SIS"/>
</dbReference>
<dbReference type="CDD" id="cd05013">
    <property type="entry name" value="SIS_RpiR"/>
    <property type="match status" value="1"/>
</dbReference>
<keyword evidence="2" id="KW-0238">DNA-binding</keyword>
<protein>
    <submittedName>
        <fullName evidence="6">MurR/RpiR family transcriptional regulator</fullName>
    </submittedName>
</protein>